<keyword evidence="3" id="KW-0414">Isoprene biosynthesis</keyword>
<evidence type="ECO:0000313" key="5">
    <source>
        <dbReference type="EMBL" id="QIX93587.1"/>
    </source>
</evidence>
<dbReference type="PANTHER" id="PTHR32125">
    <property type="entry name" value="2-C-METHYL-D-ERYTHRITOL 4-PHOSPHATE CYTIDYLYLTRANSFERASE, CHLOROPLASTIC"/>
    <property type="match status" value="1"/>
</dbReference>
<accession>A0AAQ1KW48</accession>
<dbReference type="InterPro" id="IPR034683">
    <property type="entry name" value="IspD/TarI"/>
</dbReference>
<dbReference type="Proteomes" id="UP000501069">
    <property type="component" value="Chromosome"/>
</dbReference>
<reference evidence="5 6" key="1">
    <citation type="submission" date="2019-11" db="EMBL/GenBank/DDBJ databases">
        <title>FDA dAtabase for Regulatory Grade micrObial Sequences (FDA-ARGOS): Supporting development and validation of Infectious Disease Dx tests.</title>
        <authorList>
            <person name="Turner S."/>
            <person name="Byrd R."/>
            <person name="Tallon L."/>
            <person name="Sadzewicz L."/>
            <person name="Vavikolanu K."/>
            <person name="Mehta A."/>
            <person name="Aluvathingal J."/>
            <person name="Nadendla S."/>
            <person name="Myers T."/>
            <person name="Yan Y."/>
            <person name="Sichtig H."/>
        </authorList>
    </citation>
    <scope>NUCLEOTIDE SEQUENCE [LARGE SCALE GENOMIC DNA]</scope>
    <source>
        <strain evidence="5 6">FDAARGOS_739</strain>
    </source>
</reference>
<dbReference type="CDD" id="cd02516">
    <property type="entry name" value="CDP-ME_synthetase"/>
    <property type="match status" value="1"/>
</dbReference>
<dbReference type="Gene3D" id="3.90.550.10">
    <property type="entry name" value="Spore Coat Polysaccharide Biosynthesis Protein SpsA, Chain A"/>
    <property type="match status" value="1"/>
</dbReference>
<dbReference type="RefSeq" id="WP_002584058.1">
    <property type="nucleotide sequence ID" value="NZ_CABKQO010000001.1"/>
</dbReference>
<dbReference type="Proteomes" id="UP000719916">
    <property type="component" value="Unassembled WGS sequence"/>
</dbReference>
<reference evidence="4 7" key="2">
    <citation type="journal article" date="2020" name="Cell Host Microbe">
        <title>Functional and Genomic Variation between Human-Derived Isolates of Lachnospiraceae Reveals Inter- and Intra-Species Diversity.</title>
        <authorList>
            <person name="Sorbara M.T."/>
            <person name="Littmann E.R."/>
            <person name="Fontana E."/>
            <person name="Moody T.U."/>
            <person name="Kohout C.E."/>
            <person name="Gjonbalaj M."/>
            <person name="Eaton V."/>
            <person name="Seok R."/>
            <person name="Leiner I.M."/>
            <person name="Pamer E.G."/>
        </authorList>
    </citation>
    <scope>NUCLEOTIDE SEQUENCE [LARGE SCALE GENOMIC DNA]</scope>
    <source>
        <strain evidence="4 7">MSK.2.26</strain>
    </source>
</reference>
<dbReference type="EMBL" id="CP050964">
    <property type="protein sequence ID" value="QIX93587.1"/>
    <property type="molecule type" value="Genomic_DNA"/>
</dbReference>
<evidence type="ECO:0000313" key="7">
    <source>
        <dbReference type="Proteomes" id="UP000719916"/>
    </source>
</evidence>
<dbReference type="GO" id="GO:0050518">
    <property type="term" value="F:2-C-methyl-D-erythritol 4-phosphate cytidylyltransferase activity"/>
    <property type="evidence" value="ECO:0007669"/>
    <property type="project" value="TreeGrafter"/>
</dbReference>
<dbReference type="PANTHER" id="PTHR32125:SF4">
    <property type="entry name" value="2-C-METHYL-D-ERYTHRITOL 4-PHOSPHATE CYTIDYLYLTRANSFERASE, CHLOROPLASTIC"/>
    <property type="match status" value="1"/>
</dbReference>
<dbReference type="SUPFAM" id="SSF53448">
    <property type="entry name" value="Nucleotide-diphospho-sugar transferases"/>
    <property type="match status" value="1"/>
</dbReference>
<evidence type="ECO:0000313" key="4">
    <source>
        <dbReference type="EMBL" id="NSJ43170.1"/>
    </source>
</evidence>
<dbReference type="GO" id="GO:0008299">
    <property type="term" value="P:isoprenoid biosynthetic process"/>
    <property type="evidence" value="ECO:0007669"/>
    <property type="project" value="UniProtKB-KW"/>
</dbReference>
<gene>
    <name evidence="5" type="ORF">FOC47_25435</name>
    <name evidence="4" type="ORF">G5B26_06145</name>
</gene>
<dbReference type="InterPro" id="IPR050088">
    <property type="entry name" value="IspD/TarI_cytidylyltransf_bact"/>
</dbReference>
<keyword evidence="1" id="KW-0808">Transferase</keyword>
<evidence type="ECO:0000256" key="2">
    <source>
        <dbReference type="ARBA" id="ARBA00022695"/>
    </source>
</evidence>
<evidence type="ECO:0000256" key="1">
    <source>
        <dbReference type="ARBA" id="ARBA00022679"/>
    </source>
</evidence>
<evidence type="ECO:0000256" key="3">
    <source>
        <dbReference type="ARBA" id="ARBA00023229"/>
    </source>
</evidence>
<dbReference type="InterPro" id="IPR029044">
    <property type="entry name" value="Nucleotide-diphossugar_trans"/>
</dbReference>
<name>A0AAQ1KW48_9FIRM</name>
<protein>
    <submittedName>
        <fullName evidence="4">2-C-methyl-D-erythritol 4-phosphate cytidylyltransferase</fullName>
    </submittedName>
</protein>
<evidence type="ECO:0000313" key="6">
    <source>
        <dbReference type="Proteomes" id="UP000501069"/>
    </source>
</evidence>
<dbReference type="GeneID" id="57964545"/>
<sequence length="240" mass="27088">MNYAIILAGGKGVRFEGNIPKQFVELMGEPLLVYSMKTAQENDNVDAICVVSPKEYYDRVRTWADKYHITKLLFVAEAGRERYQSVHSGLKSLPARADDTVIIMTAVCPFVSQLTVDKLYKAMETKDACITVVKATDAITFSNNGESVLRTLQKKKLFIQQGPQLFRYGILEQAYKAYLSDENRTEVNEDSELVLNIGVECGMVMGDRFCIKVTYPEDLAIVEALYPLFIKQEAKIGERM</sequence>
<reference evidence="4" key="3">
    <citation type="submission" date="2020-02" db="EMBL/GenBank/DDBJ databases">
        <authorList>
            <person name="Littmann E."/>
            <person name="Sorbara M."/>
        </authorList>
    </citation>
    <scope>NUCLEOTIDE SEQUENCE</scope>
    <source>
        <strain evidence="4">MSK.2.26</strain>
    </source>
</reference>
<organism evidence="4 7">
    <name type="scientific">Enterocloster clostridioformis</name>
    <dbReference type="NCBI Taxonomy" id="1531"/>
    <lineage>
        <taxon>Bacteria</taxon>
        <taxon>Bacillati</taxon>
        <taxon>Bacillota</taxon>
        <taxon>Clostridia</taxon>
        <taxon>Lachnospirales</taxon>
        <taxon>Lachnospiraceae</taxon>
        <taxon>Enterocloster</taxon>
    </lineage>
</organism>
<dbReference type="EMBL" id="JAAISW010000006">
    <property type="protein sequence ID" value="NSJ43170.1"/>
    <property type="molecule type" value="Genomic_DNA"/>
</dbReference>
<dbReference type="Pfam" id="PF01128">
    <property type="entry name" value="IspD"/>
    <property type="match status" value="1"/>
</dbReference>
<keyword evidence="2 4" id="KW-0548">Nucleotidyltransferase</keyword>
<dbReference type="AlphaFoldDB" id="A0AAQ1KW48"/>
<proteinExistence type="predicted"/>